<dbReference type="RefSeq" id="WP_186939879.1">
    <property type="nucleotide sequence ID" value="NZ_JACNQW010000049.1"/>
</dbReference>
<proteinExistence type="inferred from homology"/>
<dbReference type="PANTHER" id="PTHR30332:SF17">
    <property type="entry name" value="TYPE IV PILIATION SYSTEM PROTEIN DR_0774-RELATED"/>
    <property type="match status" value="1"/>
</dbReference>
<evidence type="ECO:0000313" key="4">
    <source>
        <dbReference type="EMBL" id="MBC5049078.1"/>
    </source>
</evidence>
<dbReference type="Gene3D" id="3.55.50.30">
    <property type="match status" value="1"/>
</dbReference>
<evidence type="ECO:0000256" key="2">
    <source>
        <dbReference type="SAM" id="SignalP"/>
    </source>
</evidence>
<protein>
    <recommendedName>
        <fullName evidence="3">Type II/III secretion system secretin-like domain-containing protein</fullName>
    </recommendedName>
</protein>
<feature type="domain" description="Type II/III secretion system secretin-like" evidence="3">
    <location>
        <begin position="251"/>
        <end position="380"/>
    </location>
</feature>
<keyword evidence="2" id="KW-0732">Signal</keyword>
<dbReference type="GO" id="GO:0009306">
    <property type="term" value="P:protein secretion"/>
    <property type="evidence" value="ECO:0007669"/>
    <property type="project" value="InterPro"/>
</dbReference>
<gene>
    <name evidence="4" type="ORF">H8L09_27535</name>
</gene>
<comment type="caution">
    <text evidence="4">The sequence shown here is derived from an EMBL/GenBank/DDBJ whole genome shotgun (WGS) entry which is preliminary data.</text>
</comment>
<feature type="chain" id="PRO_5034781786" description="Type II/III secretion system secretin-like domain-containing protein" evidence="2">
    <location>
        <begin position="20"/>
        <end position="403"/>
    </location>
</feature>
<name>A0A8H9ZV21_9ENTR</name>
<dbReference type="InterPro" id="IPR050810">
    <property type="entry name" value="Bact_Secretion_Sys_Channel"/>
</dbReference>
<feature type="signal peptide" evidence="2">
    <location>
        <begin position="1"/>
        <end position="19"/>
    </location>
</feature>
<accession>A0A8H9ZV21</accession>
<dbReference type="Pfam" id="PF00263">
    <property type="entry name" value="Secretin"/>
    <property type="match status" value="1"/>
</dbReference>
<comment type="similarity">
    <text evidence="1">Belongs to the bacterial secretin family.</text>
</comment>
<organism evidence="4 5">
    <name type="scientific">Klebsiella quasipneumoniae</name>
    <dbReference type="NCBI Taxonomy" id="1463165"/>
    <lineage>
        <taxon>Bacteria</taxon>
        <taxon>Pseudomonadati</taxon>
        <taxon>Pseudomonadota</taxon>
        <taxon>Gammaproteobacteria</taxon>
        <taxon>Enterobacterales</taxon>
        <taxon>Enterobacteriaceae</taxon>
        <taxon>Klebsiella/Raoultella group</taxon>
        <taxon>Klebsiella</taxon>
        <taxon>Klebsiella pneumoniae complex</taxon>
    </lineage>
</organism>
<dbReference type="PANTHER" id="PTHR30332">
    <property type="entry name" value="PROBABLE GENERAL SECRETION PATHWAY PROTEIN D"/>
    <property type="match status" value="1"/>
</dbReference>
<dbReference type="Proteomes" id="UP000646540">
    <property type="component" value="Unassembled WGS sequence"/>
</dbReference>
<dbReference type="AlphaFoldDB" id="A0A8H9ZV21"/>
<dbReference type="InterPro" id="IPR004846">
    <property type="entry name" value="T2SS/T3SS_dom"/>
</dbReference>
<reference evidence="4" key="1">
    <citation type="submission" date="2020-08" db="EMBL/GenBank/DDBJ databases">
        <title>Genomic evolution and epidemiology of Klebsiella pneumoniae from a major hospital in Beijing, China, over a fifteen-year period: dissemination of known and novel high-risk clones.</title>
        <authorList>
            <person name="Palmieri M."/>
        </authorList>
    </citation>
    <scope>NUCLEOTIDE SEQUENCE</scope>
    <source>
        <strain evidence="4">K7050</strain>
    </source>
</reference>
<evidence type="ECO:0000313" key="5">
    <source>
        <dbReference type="Proteomes" id="UP000646540"/>
    </source>
</evidence>
<dbReference type="EMBL" id="JACNQW010000049">
    <property type="protein sequence ID" value="MBC5049078.1"/>
    <property type="molecule type" value="Genomic_DNA"/>
</dbReference>
<evidence type="ECO:0000259" key="3">
    <source>
        <dbReference type="Pfam" id="PF00263"/>
    </source>
</evidence>
<dbReference type="GO" id="GO:0015627">
    <property type="term" value="C:type II protein secretion system complex"/>
    <property type="evidence" value="ECO:0007669"/>
    <property type="project" value="TreeGrafter"/>
</dbReference>
<sequence>MKKIIVGFILFLNSSFLNATNLDFSITDASMTDTINLIYTDVLKRPFMLDPAIAEKGQKITFYFTKEQDFEKTFKQYLNNLGYEVIRKSGVDYIRVAPEKIKSAPKQYVYVYRPFNRTVAYLSDIISSSFQANFSTASPIGDGSMSPGSVNPDSGAQFLSRSGDRLVFNGTKERIEDLKKLLLEIDVPSQSVEITGYLYEVATNTKNGSGMQLAAQLIKGKFSVGFGSTRGYSNLISVSTGSIDALYELFSTDNRFTVVSAPRLTVDSGEKASFAVGDDVPVLNTTTVTDGTVQQGVSYQSAGVLFNVNPEVISSKIRLNFTQELSSFVETTTGVNDSPTKQRRTIQSVVTVDNGAIIVVGGLAARKNSDNKTGFSFLPDFMAQKADSSEHTDLIAVIQVRRL</sequence>
<evidence type="ECO:0000256" key="1">
    <source>
        <dbReference type="RuleBase" id="RU004003"/>
    </source>
</evidence>